<name>A0A9Y1BK36_9ARCH</name>
<dbReference type="PROSITE" id="PS50893">
    <property type="entry name" value="ABC_TRANSPORTER_2"/>
    <property type="match status" value="1"/>
</dbReference>
<evidence type="ECO:0000256" key="4">
    <source>
        <dbReference type="ARBA" id="ARBA00022840"/>
    </source>
</evidence>
<evidence type="ECO:0000259" key="5">
    <source>
        <dbReference type="PROSITE" id="PS50893"/>
    </source>
</evidence>
<dbReference type="InterPro" id="IPR003593">
    <property type="entry name" value="AAA+_ATPase"/>
</dbReference>
<gene>
    <name evidence="6" type="ORF">K9W45_10780</name>
</gene>
<dbReference type="FunFam" id="3.40.50.300:FF:000032">
    <property type="entry name" value="Export ABC transporter ATP-binding protein"/>
    <property type="match status" value="1"/>
</dbReference>
<dbReference type="AlphaFoldDB" id="A0A9Y1BK36"/>
<dbReference type="EMBL" id="CP084166">
    <property type="protein sequence ID" value="UJG40312.1"/>
    <property type="molecule type" value="Genomic_DNA"/>
</dbReference>
<comment type="similarity">
    <text evidence="1">Belongs to the ABC transporter superfamily.</text>
</comment>
<dbReference type="Pfam" id="PF00005">
    <property type="entry name" value="ABC_tran"/>
    <property type="match status" value="1"/>
</dbReference>
<dbReference type="Proteomes" id="UP001201020">
    <property type="component" value="Chromosome"/>
</dbReference>
<dbReference type="SMART" id="SM00382">
    <property type="entry name" value="AAA"/>
    <property type="match status" value="1"/>
</dbReference>
<sequence>MHIKEVFSRMNPIVKVEHVKKSFTVGENEVIAVRDISFSIDKGEFVSCVGPSGSGKTTLLNLIGTIEHPTEGSIIIDGENVTKFSPNELAKFRRRKIGFVFQFFNLIDGLTAYENVELPLIFDYQDYSERRKKVNKLFDDFDLNHLKHKFPEELSSGERQRVAIMRSIVNDPVILLCDEATGNLDSQTGQRVLELLQELNEKKNTTILMVTHNLSAAKVAKRTIHMRDGVIEKETKRN</sequence>
<dbReference type="PANTHER" id="PTHR42798:SF2">
    <property type="entry name" value="ABC TRANSPORTER ATP-BINDING PROTEIN MG467-RELATED"/>
    <property type="match status" value="1"/>
</dbReference>
<dbReference type="InterPro" id="IPR027417">
    <property type="entry name" value="P-loop_NTPase"/>
</dbReference>
<dbReference type="InterPro" id="IPR003439">
    <property type="entry name" value="ABC_transporter-like_ATP-bd"/>
</dbReference>
<dbReference type="SUPFAM" id="SSF52540">
    <property type="entry name" value="P-loop containing nucleoside triphosphate hydrolases"/>
    <property type="match status" value="1"/>
</dbReference>
<feature type="domain" description="ABC transporter" evidence="5">
    <location>
        <begin position="14"/>
        <end position="238"/>
    </location>
</feature>
<dbReference type="GO" id="GO:0022857">
    <property type="term" value="F:transmembrane transporter activity"/>
    <property type="evidence" value="ECO:0007669"/>
    <property type="project" value="UniProtKB-ARBA"/>
</dbReference>
<dbReference type="CDD" id="cd03255">
    <property type="entry name" value="ABC_MJ0796_LolCDE_FtsE"/>
    <property type="match status" value="1"/>
</dbReference>
<keyword evidence="2" id="KW-0813">Transport</keyword>
<dbReference type="InterPro" id="IPR017911">
    <property type="entry name" value="MacB-like_ATP-bd"/>
</dbReference>
<dbReference type="GO" id="GO:0005524">
    <property type="term" value="F:ATP binding"/>
    <property type="evidence" value="ECO:0007669"/>
    <property type="project" value="UniProtKB-KW"/>
</dbReference>
<proteinExistence type="inferred from homology"/>
<keyword evidence="4 6" id="KW-0067">ATP-binding</keyword>
<protein>
    <submittedName>
        <fullName evidence="6">ABC transporter ATP-binding protein</fullName>
    </submittedName>
</protein>
<evidence type="ECO:0000256" key="3">
    <source>
        <dbReference type="ARBA" id="ARBA00022741"/>
    </source>
</evidence>
<evidence type="ECO:0000256" key="1">
    <source>
        <dbReference type="ARBA" id="ARBA00005417"/>
    </source>
</evidence>
<evidence type="ECO:0000313" key="6">
    <source>
        <dbReference type="EMBL" id="UJG40312.1"/>
    </source>
</evidence>
<evidence type="ECO:0000256" key="2">
    <source>
        <dbReference type="ARBA" id="ARBA00022448"/>
    </source>
</evidence>
<organism evidence="6">
    <name type="scientific">Candidatus Heimdallarchaeum aukensis</name>
    <dbReference type="NCBI Taxonomy" id="2876573"/>
    <lineage>
        <taxon>Archaea</taxon>
        <taxon>Promethearchaeati</taxon>
        <taxon>Candidatus Heimdallarchaeota</taxon>
        <taxon>Candidatus Heimdallarchaeia (ex Rinke et al. 2021) (nom. nud.)</taxon>
        <taxon>Candidatus Heimdallarchaeales</taxon>
        <taxon>Candidatus Heimdallarchaeaceae</taxon>
        <taxon>Candidatus Heimdallarchaeum</taxon>
    </lineage>
</organism>
<dbReference type="GO" id="GO:0098796">
    <property type="term" value="C:membrane protein complex"/>
    <property type="evidence" value="ECO:0007669"/>
    <property type="project" value="UniProtKB-ARBA"/>
</dbReference>
<dbReference type="PANTHER" id="PTHR42798">
    <property type="entry name" value="LIPOPROTEIN-RELEASING SYSTEM ATP-BINDING PROTEIN LOLD"/>
    <property type="match status" value="1"/>
</dbReference>
<dbReference type="Gene3D" id="3.40.50.300">
    <property type="entry name" value="P-loop containing nucleotide triphosphate hydrolases"/>
    <property type="match status" value="1"/>
</dbReference>
<keyword evidence="3" id="KW-0547">Nucleotide-binding</keyword>
<dbReference type="GO" id="GO:0016887">
    <property type="term" value="F:ATP hydrolysis activity"/>
    <property type="evidence" value="ECO:0007669"/>
    <property type="project" value="InterPro"/>
</dbReference>
<reference evidence="6" key="1">
    <citation type="journal article" date="2022" name="Nat. Microbiol.">
        <title>Unique mobile elements and scalable gene flow at the prokaryote-eukaryote boundary revealed by circularized Asgard archaea genomes.</title>
        <authorList>
            <person name="Wu F."/>
            <person name="Speth D.R."/>
            <person name="Philosof A."/>
            <person name="Cremiere A."/>
            <person name="Narayanan A."/>
            <person name="Barco R.A."/>
            <person name="Connon S.A."/>
            <person name="Amend J.P."/>
            <person name="Antoshechkin I.A."/>
            <person name="Orphan V.J."/>
        </authorList>
    </citation>
    <scope>NUCLEOTIDE SEQUENCE</scope>
    <source>
        <strain evidence="6">PM71</strain>
    </source>
</reference>
<accession>A0A9Y1BK36</accession>